<protein>
    <submittedName>
        <fullName evidence="11">ABC-2 type transport system ATP-binding protein</fullName>
    </submittedName>
</protein>
<keyword evidence="6" id="KW-1278">Translocase</keyword>
<dbReference type="AlphaFoldDB" id="A0A0S4QWB8"/>
<sequence length="330" mass="35299">MPYTVAADGIRKSYGGRVVLDGVDLAIEQGSVFALLGPNGAGKTTMVRILATLVAPDAGTAVIAGCDLLRDPTGVKSAISLTGQYAAIDDLLTGRENLEMMARLRHLPRREVRPRVDELLAEFDLVDARDRRVKTYSGGMRRRLDLAASMVRRPVLAFLDEPTTGLDPRSREQLWETVRRLVDEGVTILLTTQYLEEADRLADTVALLTAGRIVAQGTPEELKSSLGAEVARLHFADPAGYRVALGHLESTHSEGARAEVARADEALRVIDIVTDGSAAQVHALLGGIAAIGAPAARVSTHRPSLDDVFMSLTAADAAPSAPQPRSETVR</sequence>
<comment type="similarity">
    <text evidence="9">Belongs to the ABC transporter superfamily. Drug exporter-1 (DrugE1) (TC 3.A.1.105) family.</text>
</comment>
<dbReference type="GO" id="GO:1900753">
    <property type="term" value="P:doxorubicin transport"/>
    <property type="evidence" value="ECO:0007669"/>
    <property type="project" value="InterPro"/>
</dbReference>
<dbReference type="GO" id="GO:0016887">
    <property type="term" value="F:ATP hydrolysis activity"/>
    <property type="evidence" value="ECO:0007669"/>
    <property type="project" value="InterPro"/>
</dbReference>
<dbReference type="GO" id="GO:0043215">
    <property type="term" value="P:daunorubicin transport"/>
    <property type="evidence" value="ECO:0007669"/>
    <property type="project" value="InterPro"/>
</dbReference>
<evidence type="ECO:0000256" key="5">
    <source>
        <dbReference type="ARBA" id="ARBA00022840"/>
    </source>
</evidence>
<keyword evidence="4" id="KW-0547">Nucleotide-binding</keyword>
<dbReference type="GO" id="GO:0005524">
    <property type="term" value="F:ATP binding"/>
    <property type="evidence" value="ECO:0007669"/>
    <property type="project" value="UniProtKB-KW"/>
</dbReference>
<proteinExistence type="inferred from homology"/>
<evidence type="ECO:0000259" key="10">
    <source>
        <dbReference type="PROSITE" id="PS50893"/>
    </source>
</evidence>
<gene>
    <name evidence="11" type="ORF">Ga0074812_124121</name>
</gene>
<dbReference type="PROSITE" id="PS50893">
    <property type="entry name" value="ABC_TRANSPORTER_2"/>
    <property type="match status" value="1"/>
</dbReference>
<accession>A0A0S4QWB8</accession>
<dbReference type="NCBIfam" id="TIGR01188">
    <property type="entry name" value="drrA"/>
    <property type="match status" value="1"/>
</dbReference>
<evidence type="ECO:0000256" key="1">
    <source>
        <dbReference type="ARBA" id="ARBA00004413"/>
    </source>
</evidence>
<dbReference type="SMART" id="SM00382">
    <property type="entry name" value="AAA"/>
    <property type="match status" value="1"/>
</dbReference>
<dbReference type="SUPFAM" id="SSF52540">
    <property type="entry name" value="P-loop containing nucleoside triphosphate hydrolases"/>
    <property type="match status" value="1"/>
</dbReference>
<dbReference type="Pfam" id="PF00005">
    <property type="entry name" value="ABC_tran"/>
    <property type="match status" value="1"/>
</dbReference>
<dbReference type="Proteomes" id="UP000198802">
    <property type="component" value="Unassembled WGS sequence"/>
</dbReference>
<organism evidence="11 12">
    <name type="scientific">Parafrankia irregularis</name>
    <dbReference type="NCBI Taxonomy" id="795642"/>
    <lineage>
        <taxon>Bacteria</taxon>
        <taxon>Bacillati</taxon>
        <taxon>Actinomycetota</taxon>
        <taxon>Actinomycetes</taxon>
        <taxon>Frankiales</taxon>
        <taxon>Frankiaceae</taxon>
        <taxon>Parafrankia</taxon>
    </lineage>
</organism>
<keyword evidence="12" id="KW-1185">Reference proteome</keyword>
<keyword evidence="8" id="KW-0046">Antibiotic resistance</keyword>
<dbReference type="PANTHER" id="PTHR42711">
    <property type="entry name" value="ABC TRANSPORTER ATP-BINDING PROTEIN"/>
    <property type="match status" value="1"/>
</dbReference>
<dbReference type="PANTHER" id="PTHR42711:SF19">
    <property type="entry name" value="DOXORUBICIN RESISTANCE ATP-BINDING PROTEIN DRRA"/>
    <property type="match status" value="1"/>
</dbReference>
<dbReference type="InterPro" id="IPR017871">
    <property type="entry name" value="ABC_transporter-like_CS"/>
</dbReference>
<evidence type="ECO:0000313" key="11">
    <source>
        <dbReference type="EMBL" id="CUU59096.1"/>
    </source>
</evidence>
<comment type="subcellular location">
    <subcellularLocation>
        <location evidence="1">Cell membrane</location>
        <topology evidence="1">Peripheral membrane protein</topology>
        <orientation evidence="1">Cytoplasmic side</orientation>
    </subcellularLocation>
</comment>
<dbReference type="Gene3D" id="3.40.50.300">
    <property type="entry name" value="P-loop containing nucleotide triphosphate hydrolases"/>
    <property type="match status" value="1"/>
</dbReference>
<dbReference type="InterPro" id="IPR027417">
    <property type="entry name" value="P-loop_NTPase"/>
</dbReference>
<dbReference type="InterPro" id="IPR003439">
    <property type="entry name" value="ABC_transporter-like_ATP-bd"/>
</dbReference>
<evidence type="ECO:0000313" key="12">
    <source>
        <dbReference type="Proteomes" id="UP000198802"/>
    </source>
</evidence>
<feature type="domain" description="ABC transporter" evidence="10">
    <location>
        <begin position="5"/>
        <end position="235"/>
    </location>
</feature>
<evidence type="ECO:0000256" key="7">
    <source>
        <dbReference type="ARBA" id="ARBA00023136"/>
    </source>
</evidence>
<evidence type="ECO:0000256" key="9">
    <source>
        <dbReference type="ARBA" id="ARBA00049985"/>
    </source>
</evidence>
<dbReference type="InterPro" id="IPR003593">
    <property type="entry name" value="AAA+_ATPase"/>
</dbReference>
<dbReference type="EMBL" id="FAOZ01000024">
    <property type="protein sequence ID" value="CUU59096.1"/>
    <property type="molecule type" value="Genomic_DNA"/>
</dbReference>
<keyword evidence="7" id="KW-0472">Membrane</keyword>
<evidence type="ECO:0000256" key="6">
    <source>
        <dbReference type="ARBA" id="ARBA00022967"/>
    </source>
</evidence>
<dbReference type="InterPro" id="IPR005894">
    <property type="entry name" value="DrrA"/>
</dbReference>
<dbReference type="GO" id="GO:0046677">
    <property type="term" value="P:response to antibiotic"/>
    <property type="evidence" value="ECO:0007669"/>
    <property type="project" value="UniProtKB-KW"/>
</dbReference>
<dbReference type="GO" id="GO:0005886">
    <property type="term" value="C:plasma membrane"/>
    <property type="evidence" value="ECO:0007669"/>
    <property type="project" value="UniProtKB-SubCell"/>
</dbReference>
<dbReference type="InterPro" id="IPR050763">
    <property type="entry name" value="ABC_transporter_ATP-binding"/>
</dbReference>
<dbReference type="RefSeq" id="WP_091283059.1">
    <property type="nucleotide sequence ID" value="NZ_FAOZ01000024.1"/>
</dbReference>
<evidence type="ECO:0000256" key="4">
    <source>
        <dbReference type="ARBA" id="ARBA00022741"/>
    </source>
</evidence>
<dbReference type="PROSITE" id="PS00211">
    <property type="entry name" value="ABC_TRANSPORTER_1"/>
    <property type="match status" value="1"/>
</dbReference>
<keyword evidence="5 11" id="KW-0067">ATP-binding</keyword>
<evidence type="ECO:0000256" key="3">
    <source>
        <dbReference type="ARBA" id="ARBA00022475"/>
    </source>
</evidence>
<keyword evidence="2" id="KW-0813">Transport</keyword>
<evidence type="ECO:0000256" key="2">
    <source>
        <dbReference type="ARBA" id="ARBA00022448"/>
    </source>
</evidence>
<evidence type="ECO:0000256" key="8">
    <source>
        <dbReference type="ARBA" id="ARBA00023251"/>
    </source>
</evidence>
<reference evidence="12" key="1">
    <citation type="submission" date="2015-11" db="EMBL/GenBank/DDBJ databases">
        <authorList>
            <person name="Varghese N."/>
        </authorList>
    </citation>
    <scope>NUCLEOTIDE SEQUENCE [LARGE SCALE GENOMIC DNA]</scope>
    <source>
        <strain evidence="12">DSM 45899</strain>
    </source>
</reference>
<name>A0A0S4QWB8_9ACTN</name>
<keyword evidence="3" id="KW-1003">Cell membrane</keyword>